<keyword evidence="3 5" id="KW-0560">Oxidoreductase</keyword>
<dbReference type="InParanoid" id="W2SAG8"/>
<evidence type="ECO:0000256" key="5">
    <source>
        <dbReference type="RuleBase" id="RU003682"/>
    </source>
</evidence>
<dbReference type="AlphaFoldDB" id="W2SAG8"/>
<evidence type="ECO:0000259" key="6">
    <source>
        <dbReference type="PROSITE" id="PS51471"/>
    </source>
</evidence>
<dbReference type="Pfam" id="PF03171">
    <property type="entry name" value="2OG-FeII_Oxy"/>
    <property type="match status" value="1"/>
</dbReference>
<dbReference type="Proteomes" id="UP000030752">
    <property type="component" value="Unassembled WGS sequence"/>
</dbReference>
<dbReference type="GO" id="GO:0016491">
    <property type="term" value="F:oxidoreductase activity"/>
    <property type="evidence" value="ECO:0007669"/>
    <property type="project" value="UniProtKB-KW"/>
</dbReference>
<dbReference type="VEuPathDB" id="FungiDB:HMPREF1541_09894"/>
<dbReference type="eggNOG" id="KOG0143">
    <property type="taxonomic scope" value="Eukaryota"/>
</dbReference>
<dbReference type="Pfam" id="PF14226">
    <property type="entry name" value="DIOX_N"/>
    <property type="match status" value="1"/>
</dbReference>
<dbReference type="PANTHER" id="PTHR10209">
    <property type="entry name" value="OXIDOREDUCTASE, 2OG-FE II OXYGENASE FAMILY PROTEIN"/>
    <property type="match status" value="1"/>
</dbReference>
<comment type="similarity">
    <text evidence="1 5">Belongs to the iron/ascorbate-dependent oxidoreductase family.</text>
</comment>
<dbReference type="EMBL" id="KB822713">
    <property type="protein sequence ID" value="ETN45018.1"/>
    <property type="molecule type" value="Genomic_DNA"/>
</dbReference>
<name>W2SAG8_CYPE1</name>
<dbReference type="InterPro" id="IPR044861">
    <property type="entry name" value="IPNS-like_FE2OG_OXY"/>
</dbReference>
<dbReference type="PROSITE" id="PS51471">
    <property type="entry name" value="FE2OG_OXY"/>
    <property type="match status" value="1"/>
</dbReference>
<keyword evidence="4 5" id="KW-0408">Iron</keyword>
<evidence type="ECO:0000256" key="2">
    <source>
        <dbReference type="ARBA" id="ARBA00022723"/>
    </source>
</evidence>
<dbReference type="OrthoDB" id="288590at2759"/>
<dbReference type="Gene3D" id="2.60.120.330">
    <property type="entry name" value="B-lactam Antibiotic, Isopenicillin N Synthase, Chain"/>
    <property type="match status" value="1"/>
</dbReference>
<dbReference type="GO" id="GO:0046872">
    <property type="term" value="F:metal ion binding"/>
    <property type="evidence" value="ECO:0007669"/>
    <property type="project" value="UniProtKB-KW"/>
</dbReference>
<evidence type="ECO:0000256" key="3">
    <source>
        <dbReference type="ARBA" id="ARBA00023002"/>
    </source>
</evidence>
<sequence>MSRTGTQSTPAFTKLRLRTAKGLTERDVSTAPPRECSMEEVPVIDLSAMFGDLNARKGLAETVCHAAENTGFFYIKNHGINERVAEAAQAQARDFFHQKDEEKAKVARTKSRYFNGWHRRKGTSLGSSASLDDMEQFSCCYNPDYDPEVIDLAAIPDDTRAQLPAESFIWEGTEHLPHFQRDCIRYWQESLQLARRLLRIFALSLNLPETYFDNVTTCPGSDLAFNYYPGRARMDDSTSPIQDVGLGSHTDLQCFTILWQDMVGGLQVLMSDGHWVKAPPIPGTFVVNIGDYLMRLTNDRFKSTVHRVYMRTSIDRYSMPFFFGFNPSETCAVLPSCTSKKNPPKYEPISCGEVSFPSPPYGRSSMFIFTCGCCGADMPF</sequence>
<feature type="domain" description="Fe2OG dioxygenase" evidence="6">
    <location>
        <begin position="218"/>
        <end position="325"/>
    </location>
</feature>
<organism evidence="7 8">
    <name type="scientific">Cyphellophora europaea (strain CBS 101466)</name>
    <name type="common">Phialophora europaea</name>
    <dbReference type="NCBI Taxonomy" id="1220924"/>
    <lineage>
        <taxon>Eukaryota</taxon>
        <taxon>Fungi</taxon>
        <taxon>Dikarya</taxon>
        <taxon>Ascomycota</taxon>
        <taxon>Pezizomycotina</taxon>
        <taxon>Eurotiomycetes</taxon>
        <taxon>Chaetothyriomycetidae</taxon>
        <taxon>Chaetothyriales</taxon>
        <taxon>Cyphellophoraceae</taxon>
        <taxon>Cyphellophora</taxon>
    </lineage>
</organism>
<protein>
    <recommendedName>
        <fullName evidence="6">Fe2OG dioxygenase domain-containing protein</fullName>
    </recommendedName>
</protein>
<evidence type="ECO:0000256" key="1">
    <source>
        <dbReference type="ARBA" id="ARBA00008056"/>
    </source>
</evidence>
<dbReference type="RefSeq" id="XP_008712788.1">
    <property type="nucleotide sequence ID" value="XM_008714566.1"/>
</dbReference>
<keyword evidence="2 5" id="KW-0479">Metal-binding</keyword>
<accession>W2SAG8</accession>
<dbReference type="InterPro" id="IPR005123">
    <property type="entry name" value="Oxoglu/Fe-dep_dioxygenase_dom"/>
</dbReference>
<dbReference type="GO" id="GO:0044283">
    <property type="term" value="P:small molecule biosynthetic process"/>
    <property type="evidence" value="ECO:0007669"/>
    <property type="project" value="UniProtKB-ARBA"/>
</dbReference>
<keyword evidence="8" id="KW-1185">Reference proteome</keyword>
<dbReference type="InterPro" id="IPR027443">
    <property type="entry name" value="IPNS-like_sf"/>
</dbReference>
<evidence type="ECO:0000313" key="7">
    <source>
        <dbReference type="EMBL" id="ETN45018.1"/>
    </source>
</evidence>
<dbReference type="GeneID" id="19977233"/>
<proteinExistence type="inferred from homology"/>
<dbReference type="STRING" id="1220924.W2SAG8"/>
<reference evidence="7 8" key="1">
    <citation type="submission" date="2013-03" db="EMBL/GenBank/DDBJ databases">
        <title>The Genome Sequence of Phialophora europaea CBS 101466.</title>
        <authorList>
            <consortium name="The Broad Institute Genomics Platform"/>
            <person name="Cuomo C."/>
            <person name="de Hoog S."/>
            <person name="Gorbushina A."/>
            <person name="Walker B."/>
            <person name="Young S.K."/>
            <person name="Zeng Q."/>
            <person name="Gargeya S."/>
            <person name="Fitzgerald M."/>
            <person name="Haas B."/>
            <person name="Abouelleil A."/>
            <person name="Allen A.W."/>
            <person name="Alvarado L."/>
            <person name="Arachchi H.M."/>
            <person name="Berlin A.M."/>
            <person name="Chapman S.B."/>
            <person name="Gainer-Dewar J."/>
            <person name="Goldberg J."/>
            <person name="Griggs A."/>
            <person name="Gujja S."/>
            <person name="Hansen M."/>
            <person name="Howarth C."/>
            <person name="Imamovic A."/>
            <person name="Ireland A."/>
            <person name="Larimer J."/>
            <person name="McCowan C."/>
            <person name="Murphy C."/>
            <person name="Pearson M."/>
            <person name="Poon T.W."/>
            <person name="Priest M."/>
            <person name="Roberts A."/>
            <person name="Saif S."/>
            <person name="Shea T."/>
            <person name="Sisk P."/>
            <person name="Sykes S."/>
            <person name="Wortman J."/>
            <person name="Nusbaum C."/>
            <person name="Birren B."/>
        </authorList>
    </citation>
    <scope>NUCLEOTIDE SEQUENCE [LARGE SCALE GENOMIC DNA]</scope>
    <source>
        <strain evidence="7 8">CBS 101466</strain>
    </source>
</reference>
<dbReference type="PANTHER" id="PTHR10209:SF881">
    <property type="entry name" value="FI07970P-RELATED"/>
    <property type="match status" value="1"/>
</dbReference>
<dbReference type="PRINTS" id="PR00682">
    <property type="entry name" value="IPNSYNTHASE"/>
</dbReference>
<dbReference type="InterPro" id="IPR026992">
    <property type="entry name" value="DIOX_N"/>
</dbReference>
<dbReference type="HOGENOM" id="CLU_010119_6_3_1"/>
<evidence type="ECO:0000256" key="4">
    <source>
        <dbReference type="ARBA" id="ARBA00023004"/>
    </source>
</evidence>
<gene>
    <name evidence="7" type="ORF">HMPREF1541_09894</name>
</gene>
<evidence type="ECO:0000313" key="8">
    <source>
        <dbReference type="Proteomes" id="UP000030752"/>
    </source>
</evidence>
<dbReference type="SUPFAM" id="SSF51197">
    <property type="entry name" value="Clavaminate synthase-like"/>
    <property type="match status" value="1"/>
</dbReference>